<dbReference type="Proteomes" id="UP000070175">
    <property type="component" value="Unassembled WGS sequence"/>
</dbReference>
<protein>
    <submittedName>
        <fullName evidence="1">Uncharacterized protein</fullName>
    </submittedName>
</protein>
<organism evidence="1 2">
    <name type="scientific">candidate division MSBL1 archaeon SCGC-AAA382N08</name>
    <dbReference type="NCBI Taxonomy" id="1698285"/>
    <lineage>
        <taxon>Archaea</taxon>
        <taxon>Methanobacteriati</taxon>
        <taxon>Methanobacteriota</taxon>
        <taxon>candidate division MSBL1</taxon>
    </lineage>
</organism>
<dbReference type="AlphaFoldDB" id="A0A133VNY0"/>
<accession>A0A133VNY0</accession>
<name>A0A133VNY0_9EURY</name>
<evidence type="ECO:0000313" key="1">
    <source>
        <dbReference type="EMBL" id="KXB08130.1"/>
    </source>
</evidence>
<comment type="caution">
    <text evidence="1">The sequence shown here is derived from an EMBL/GenBank/DDBJ whole genome shotgun (WGS) entry which is preliminary data.</text>
</comment>
<proteinExistence type="predicted"/>
<gene>
    <name evidence="1" type="ORF">AKJ56_01790</name>
</gene>
<reference evidence="1 2" key="1">
    <citation type="journal article" date="2016" name="Sci. Rep.">
        <title>Metabolic traits of an uncultured archaeal lineage -MSBL1- from brine pools of the Red Sea.</title>
        <authorList>
            <person name="Mwirichia R."/>
            <person name="Alam I."/>
            <person name="Rashid M."/>
            <person name="Vinu M."/>
            <person name="Ba-Alawi W."/>
            <person name="Anthony Kamau A."/>
            <person name="Kamanda Ngugi D."/>
            <person name="Goker M."/>
            <person name="Klenk H.P."/>
            <person name="Bajic V."/>
            <person name="Stingl U."/>
        </authorList>
    </citation>
    <scope>NUCLEOTIDE SEQUENCE [LARGE SCALE GENOMIC DNA]</scope>
    <source>
        <strain evidence="1">SCGC-AAA382N08</strain>
    </source>
</reference>
<sequence>MEEEHSIELKELEQEQSSGFKKVYYWLRRKFNFLKNLPHELKLAYQRARYGYDQENWWQIDYNFLQVTIPQLKDLKEKHRGTPSEMTEEEWERTLQEIIDGFEDGKKAIDLEFEDLEQGKQLRQNLHHSLKLFNKYFFDLWD</sequence>
<evidence type="ECO:0000313" key="2">
    <source>
        <dbReference type="Proteomes" id="UP000070175"/>
    </source>
</evidence>
<dbReference type="EMBL" id="LHYJ01000026">
    <property type="protein sequence ID" value="KXB08130.1"/>
    <property type="molecule type" value="Genomic_DNA"/>
</dbReference>
<keyword evidence="2" id="KW-1185">Reference proteome</keyword>